<dbReference type="STRING" id="1077348.A0A2G8S441"/>
<dbReference type="AlphaFoldDB" id="A0A2G8S441"/>
<evidence type="ECO:0000256" key="2">
    <source>
        <dbReference type="SAM" id="Phobius"/>
    </source>
</evidence>
<evidence type="ECO:0000256" key="1">
    <source>
        <dbReference type="SAM" id="MobiDB-lite"/>
    </source>
</evidence>
<name>A0A2G8S441_9APHY</name>
<feature type="region of interest" description="Disordered" evidence="1">
    <location>
        <begin position="357"/>
        <end position="397"/>
    </location>
</feature>
<feature type="compositionally biased region" description="Basic and acidic residues" evidence="1">
    <location>
        <begin position="434"/>
        <end position="456"/>
    </location>
</feature>
<feature type="compositionally biased region" description="Gly residues" evidence="1">
    <location>
        <begin position="388"/>
        <end position="397"/>
    </location>
</feature>
<feature type="compositionally biased region" description="Low complexity" evidence="1">
    <location>
        <begin position="80"/>
        <end position="103"/>
    </location>
</feature>
<proteinExistence type="predicted"/>
<feature type="compositionally biased region" description="Basic and acidic residues" evidence="1">
    <location>
        <begin position="244"/>
        <end position="253"/>
    </location>
</feature>
<protein>
    <submittedName>
        <fullName evidence="3">Uncharacterized protein</fullName>
    </submittedName>
</protein>
<reference evidence="3 4" key="1">
    <citation type="journal article" date="2015" name="Sci. Rep.">
        <title>Chromosome-level genome map provides insights into diverse defense mechanisms in the medicinal fungus Ganoderma sinense.</title>
        <authorList>
            <person name="Zhu Y."/>
            <person name="Xu J."/>
            <person name="Sun C."/>
            <person name="Zhou S."/>
            <person name="Xu H."/>
            <person name="Nelson D.R."/>
            <person name="Qian J."/>
            <person name="Song J."/>
            <person name="Luo H."/>
            <person name="Xiang L."/>
            <person name="Li Y."/>
            <person name="Xu Z."/>
            <person name="Ji A."/>
            <person name="Wang L."/>
            <person name="Lu S."/>
            <person name="Hayward A."/>
            <person name="Sun W."/>
            <person name="Li X."/>
            <person name="Schwartz D.C."/>
            <person name="Wang Y."/>
            <person name="Chen S."/>
        </authorList>
    </citation>
    <scope>NUCLEOTIDE SEQUENCE [LARGE SCALE GENOMIC DNA]</scope>
    <source>
        <strain evidence="3 4">ZZ0214-1</strain>
    </source>
</reference>
<dbReference type="OrthoDB" id="2758131at2759"/>
<gene>
    <name evidence="3" type="ORF">GSI_08594</name>
</gene>
<accession>A0A2G8S441</accession>
<keyword evidence="2" id="KW-0812">Transmembrane</keyword>
<feature type="compositionally biased region" description="Low complexity" evidence="1">
    <location>
        <begin position="290"/>
        <end position="300"/>
    </location>
</feature>
<dbReference type="EMBL" id="AYKW01000023">
    <property type="protein sequence ID" value="PIL28553.1"/>
    <property type="molecule type" value="Genomic_DNA"/>
</dbReference>
<feature type="region of interest" description="Disordered" evidence="1">
    <location>
        <begin position="244"/>
        <end position="302"/>
    </location>
</feature>
<feature type="compositionally biased region" description="Low complexity" evidence="1">
    <location>
        <begin position="113"/>
        <end position="198"/>
    </location>
</feature>
<organism evidence="3 4">
    <name type="scientific">Ganoderma sinense ZZ0214-1</name>
    <dbReference type="NCBI Taxonomy" id="1077348"/>
    <lineage>
        <taxon>Eukaryota</taxon>
        <taxon>Fungi</taxon>
        <taxon>Dikarya</taxon>
        <taxon>Basidiomycota</taxon>
        <taxon>Agaricomycotina</taxon>
        <taxon>Agaricomycetes</taxon>
        <taxon>Polyporales</taxon>
        <taxon>Polyporaceae</taxon>
        <taxon>Ganoderma</taxon>
    </lineage>
</organism>
<keyword evidence="2" id="KW-1133">Transmembrane helix</keyword>
<feature type="region of interest" description="Disordered" evidence="1">
    <location>
        <begin position="425"/>
        <end position="456"/>
    </location>
</feature>
<keyword evidence="4" id="KW-1185">Reference proteome</keyword>
<evidence type="ECO:0000313" key="3">
    <source>
        <dbReference type="EMBL" id="PIL28553.1"/>
    </source>
</evidence>
<evidence type="ECO:0000313" key="4">
    <source>
        <dbReference type="Proteomes" id="UP000230002"/>
    </source>
</evidence>
<feature type="transmembrane region" description="Helical" evidence="2">
    <location>
        <begin position="211"/>
        <end position="234"/>
    </location>
</feature>
<dbReference type="Proteomes" id="UP000230002">
    <property type="component" value="Unassembled WGS sequence"/>
</dbReference>
<comment type="caution">
    <text evidence="3">The sequence shown here is derived from an EMBL/GenBank/DDBJ whole genome shotgun (WGS) entry which is preliminary data.</text>
</comment>
<keyword evidence="2" id="KW-0472">Membrane</keyword>
<sequence>MFSWTGGIAPFSLFIVDYEGETAIQEFDSIEDGIFVWNPPQRVVGRVLYAAVIDEDGTGDEDDTDNFVVQSATCSSSISSALPTFPTTSVSPTTNSASARIPNTPQPTPPQDPTIRPSDPTLSSSSTPATTTLPRSSPSSPSQSLSITSSVSPQPSSNNNNNNSTSTFPTTGTPSSTDGSTSSPTSSFTTPAQQSTPSRPHRKPTTSAGEIAGIVLGAVAILAMLVGLVTWWWLVRRRTRDRALAREPEDDKYTALNSSRSTQHEHEPSLSRPRSAGSKAAIRRHAYSGASPTTTAAPTSLLHGGVDGAVEWDVDGEGGEVLHLHAGRAAANSLSVEPPTPQPFQFGFDFGFDQRRGRAPSQPGVLRPLSVPPIPRPMVKTKTKTNGGEVGARGGGRTTAVAADSLAGAGVDPEPEARRGVQLGAGTVTGLPPREVDPDVKLAEDGDRDRDRDRGVGGEVRSVVIGARTRTRLTIIESDAGVRLAGGPPGLPVAPLPLDTDCAAITMLPPPYRHYDTNSSSVS</sequence>
<feature type="region of interest" description="Disordered" evidence="1">
    <location>
        <begin position="80"/>
        <end position="206"/>
    </location>
</feature>